<organism evidence="5 6">
    <name type="scientific">Promicromonospora vindobonensis</name>
    <dbReference type="NCBI Taxonomy" id="195748"/>
    <lineage>
        <taxon>Bacteria</taxon>
        <taxon>Bacillati</taxon>
        <taxon>Actinomycetota</taxon>
        <taxon>Actinomycetes</taxon>
        <taxon>Micrococcales</taxon>
        <taxon>Promicromonosporaceae</taxon>
        <taxon>Promicromonospora</taxon>
    </lineage>
</organism>
<dbReference type="RefSeq" id="WP_377190785.1">
    <property type="nucleotide sequence ID" value="NZ_JBHUOG010000002.1"/>
</dbReference>
<dbReference type="SUPFAM" id="SSF55347">
    <property type="entry name" value="Glyceraldehyde-3-phosphate dehydrogenase-like, C-terminal domain"/>
    <property type="match status" value="1"/>
</dbReference>
<protein>
    <submittedName>
        <fullName evidence="5">Gfo/Idh/MocA family protein</fullName>
    </submittedName>
</protein>
<dbReference type="InterPro" id="IPR052515">
    <property type="entry name" value="Gfo/Idh/MocA_Oxidoreductase"/>
</dbReference>
<dbReference type="InterPro" id="IPR036291">
    <property type="entry name" value="NAD(P)-bd_dom_sf"/>
</dbReference>
<dbReference type="PANTHER" id="PTHR43249:SF1">
    <property type="entry name" value="D-GLUCOSIDE 3-DEHYDROGENASE"/>
    <property type="match status" value="1"/>
</dbReference>
<dbReference type="Pfam" id="PF22725">
    <property type="entry name" value="GFO_IDH_MocA_C3"/>
    <property type="match status" value="1"/>
</dbReference>
<sequence length="367" mass="38557">MRVTILGTGAIAGAHAEAITGLADHGVDAVLAHAVDIDAARAEEFARKHGAAAHGTDLAGVLADTDVLHVCTPPGAHVVATVAALEAGVHVVVEKPATLSLAELDRIAEAEAGSAATFTQVVQHRFGHGLRQLRRLLDDGALGRPLVATCDTLWFRAPEYFEVPWRGRWDTEGGGPTMGHGIHQFDLLLAVLGPWSEVTAMAGRLARHVDTEDVSMAIVRFASGAMATITNSLLSPRETSSLRFDTEAATVELSHLYGYSDADWTFTPAQGRDDVGPLWQPDPAALPSGHLAQLVPTYRAFVAGEAPPVTVHDVRGTLELVAAIYRSAFTGAVVRAGEIGPGDPFHGSMRGTGPAWAPVKDLGAAPR</sequence>
<dbReference type="Proteomes" id="UP001597479">
    <property type="component" value="Unassembled WGS sequence"/>
</dbReference>
<evidence type="ECO:0000313" key="5">
    <source>
        <dbReference type="EMBL" id="MFD2797615.1"/>
    </source>
</evidence>
<keyword evidence="1" id="KW-0520">NAD</keyword>
<evidence type="ECO:0000256" key="2">
    <source>
        <dbReference type="SAM" id="MobiDB-lite"/>
    </source>
</evidence>
<comment type="caution">
    <text evidence="5">The sequence shown here is derived from an EMBL/GenBank/DDBJ whole genome shotgun (WGS) entry which is preliminary data.</text>
</comment>
<dbReference type="InterPro" id="IPR000683">
    <property type="entry name" value="Gfo/Idh/MocA-like_OxRdtase_N"/>
</dbReference>
<dbReference type="InterPro" id="IPR055170">
    <property type="entry name" value="GFO_IDH_MocA-like_dom"/>
</dbReference>
<feature type="region of interest" description="Disordered" evidence="2">
    <location>
        <begin position="345"/>
        <end position="367"/>
    </location>
</feature>
<name>A0ABW5W3W2_9MICO</name>
<keyword evidence="6" id="KW-1185">Reference proteome</keyword>
<gene>
    <name evidence="5" type="ORF">ACFS27_28940</name>
</gene>
<dbReference type="PANTHER" id="PTHR43249">
    <property type="entry name" value="UDP-N-ACETYL-2-AMINO-2-DEOXY-D-GLUCURONATE OXIDASE"/>
    <property type="match status" value="1"/>
</dbReference>
<proteinExistence type="predicted"/>
<evidence type="ECO:0000259" key="4">
    <source>
        <dbReference type="Pfam" id="PF22725"/>
    </source>
</evidence>
<accession>A0ABW5W3W2</accession>
<evidence type="ECO:0000313" key="6">
    <source>
        <dbReference type="Proteomes" id="UP001597479"/>
    </source>
</evidence>
<dbReference type="Gene3D" id="3.30.360.10">
    <property type="entry name" value="Dihydrodipicolinate Reductase, domain 2"/>
    <property type="match status" value="1"/>
</dbReference>
<feature type="domain" description="Gfo/Idh/MocA-like oxidoreductase N-terminal" evidence="3">
    <location>
        <begin position="1"/>
        <end position="114"/>
    </location>
</feature>
<feature type="domain" description="GFO/IDH/MocA-like oxidoreductase" evidence="4">
    <location>
        <begin position="131"/>
        <end position="244"/>
    </location>
</feature>
<evidence type="ECO:0000259" key="3">
    <source>
        <dbReference type="Pfam" id="PF01408"/>
    </source>
</evidence>
<evidence type="ECO:0000256" key="1">
    <source>
        <dbReference type="ARBA" id="ARBA00023027"/>
    </source>
</evidence>
<dbReference type="Gene3D" id="3.40.50.720">
    <property type="entry name" value="NAD(P)-binding Rossmann-like Domain"/>
    <property type="match status" value="1"/>
</dbReference>
<dbReference type="SUPFAM" id="SSF51735">
    <property type="entry name" value="NAD(P)-binding Rossmann-fold domains"/>
    <property type="match status" value="1"/>
</dbReference>
<dbReference type="EMBL" id="JBHUOG010000002">
    <property type="protein sequence ID" value="MFD2797615.1"/>
    <property type="molecule type" value="Genomic_DNA"/>
</dbReference>
<dbReference type="Pfam" id="PF01408">
    <property type="entry name" value="GFO_IDH_MocA"/>
    <property type="match status" value="1"/>
</dbReference>
<reference evidence="6" key="1">
    <citation type="journal article" date="2019" name="Int. J. Syst. Evol. Microbiol.">
        <title>The Global Catalogue of Microorganisms (GCM) 10K type strain sequencing project: providing services to taxonomists for standard genome sequencing and annotation.</title>
        <authorList>
            <consortium name="The Broad Institute Genomics Platform"/>
            <consortium name="The Broad Institute Genome Sequencing Center for Infectious Disease"/>
            <person name="Wu L."/>
            <person name="Ma J."/>
        </authorList>
    </citation>
    <scope>NUCLEOTIDE SEQUENCE [LARGE SCALE GENOMIC DNA]</scope>
    <source>
        <strain evidence="6">CCM 7044</strain>
    </source>
</reference>